<protein>
    <submittedName>
        <fullName evidence="1">Uncharacterized protein</fullName>
    </submittedName>
</protein>
<reference evidence="1" key="1">
    <citation type="journal article" date="2015" name="Nature">
        <title>Complex archaea that bridge the gap between prokaryotes and eukaryotes.</title>
        <authorList>
            <person name="Spang A."/>
            <person name="Saw J.H."/>
            <person name="Jorgensen S.L."/>
            <person name="Zaremba-Niedzwiedzka K."/>
            <person name="Martijn J."/>
            <person name="Lind A.E."/>
            <person name="van Eijk R."/>
            <person name="Schleper C."/>
            <person name="Guy L."/>
            <person name="Ettema T.J."/>
        </authorList>
    </citation>
    <scope>NUCLEOTIDE SEQUENCE</scope>
</reference>
<name>A0A0F9I7Q8_9ZZZZ</name>
<sequence>MVHLMLDYADSITYIEGMEQASQTWYDGHTYYRWHIVTRATQYVTWARTKQDAEAKARKRGLKRFNIEPAPHAI</sequence>
<dbReference type="AlphaFoldDB" id="A0A0F9I7Q8"/>
<accession>A0A0F9I7Q8</accession>
<organism evidence="1">
    <name type="scientific">marine sediment metagenome</name>
    <dbReference type="NCBI Taxonomy" id="412755"/>
    <lineage>
        <taxon>unclassified sequences</taxon>
        <taxon>metagenomes</taxon>
        <taxon>ecological metagenomes</taxon>
    </lineage>
</organism>
<gene>
    <name evidence="1" type="ORF">LCGC14_1613990</name>
</gene>
<dbReference type="EMBL" id="LAZR01013102">
    <property type="protein sequence ID" value="KKM23547.1"/>
    <property type="molecule type" value="Genomic_DNA"/>
</dbReference>
<comment type="caution">
    <text evidence="1">The sequence shown here is derived from an EMBL/GenBank/DDBJ whole genome shotgun (WGS) entry which is preliminary data.</text>
</comment>
<evidence type="ECO:0000313" key="1">
    <source>
        <dbReference type="EMBL" id="KKM23547.1"/>
    </source>
</evidence>
<proteinExistence type="predicted"/>